<dbReference type="Proteomes" id="UP000196655">
    <property type="component" value="Unassembled WGS sequence"/>
</dbReference>
<evidence type="ECO:0000259" key="8">
    <source>
        <dbReference type="PROSITE" id="PS50968"/>
    </source>
</evidence>
<proteinExistence type="predicted"/>
<accession>A0A211YYJ7</accession>
<dbReference type="PROSITE" id="PS50975">
    <property type="entry name" value="ATP_GRASP"/>
    <property type="match status" value="1"/>
</dbReference>
<dbReference type="CDD" id="cd06850">
    <property type="entry name" value="biotinyl_domain"/>
    <property type="match status" value="1"/>
</dbReference>
<dbReference type="GO" id="GO:0016874">
    <property type="term" value="F:ligase activity"/>
    <property type="evidence" value="ECO:0007669"/>
    <property type="project" value="UniProtKB-KW"/>
</dbReference>
<dbReference type="PANTHER" id="PTHR18866:SF33">
    <property type="entry name" value="METHYLCROTONOYL-COA CARBOXYLASE SUBUNIT ALPHA, MITOCHONDRIAL-RELATED"/>
    <property type="match status" value="1"/>
</dbReference>
<evidence type="ECO:0000259" key="9">
    <source>
        <dbReference type="PROSITE" id="PS50975"/>
    </source>
</evidence>
<dbReference type="Pfam" id="PF02786">
    <property type="entry name" value="CPSase_L_D2"/>
    <property type="match status" value="1"/>
</dbReference>
<feature type="domain" description="Lipoyl-binding" evidence="8">
    <location>
        <begin position="578"/>
        <end position="653"/>
    </location>
</feature>
<keyword evidence="6" id="KW-0092">Biotin</keyword>
<dbReference type="Gene3D" id="3.30.470.20">
    <property type="entry name" value="ATP-grasp fold, B domain"/>
    <property type="match status" value="1"/>
</dbReference>
<dbReference type="SUPFAM" id="SSF51246">
    <property type="entry name" value="Rudiment single hybrid motif"/>
    <property type="match status" value="1"/>
</dbReference>
<dbReference type="PROSITE" id="PS50979">
    <property type="entry name" value="BC"/>
    <property type="match status" value="1"/>
</dbReference>
<dbReference type="Pfam" id="PF00289">
    <property type="entry name" value="Biotin_carb_N"/>
    <property type="match status" value="1"/>
</dbReference>
<evidence type="ECO:0000313" key="11">
    <source>
        <dbReference type="EMBL" id="OWJ58080.1"/>
    </source>
</evidence>
<dbReference type="STRING" id="1122125.GCA_000423185_06990"/>
<dbReference type="SUPFAM" id="SSF52440">
    <property type="entry name" value="PreATP-grasp domain"/>
    <property type="match status" value="1"/>
</dbReference>
<organism evidence="11 12">
    <name type="scientific">Inquilinus limosus</name>
    <dbReference type="NCBI Taxonomy" id="171674"/>
    <lineage>
        <taxon>Bacteria</taxon>
        <taxon>Pseudomonadati</taxon>
        <taxon>Pseudomonadota</taxon>
        <taxon>Alphaproteobacteria</taxon>
        <taxon>Rhodospirillales</taxon>
        <taxon>Rhodospirillaceae</taxon>
        <taxon>Inquilinus</taxon>
    </lineage>
</organism>
<sequence>MFDTLLIANRGEIACRVIRTARRLGLRTVAVHSDADAGARHVAEADAAVRIGPAPARESYLRIDAILAAAKATGAQAVHPGYGFLSENAEFAEACARAGITFVGPPPAAIRAMGGKSEAKALMAAAGVPLVPGYHEADQDPAKLAAEAAAIGFPVLIKASAGGGGKGMRVVERAEDFAAQLAGAQREAASSFGNDRVLVERYLAKPRHVEIQVFADGHGNCVYLFERDCSIQRRHQKVVEEAPAPGLDPAIRKAMGEAAVAAAQAIGYVGAGTVEFLLDTDGRFYFMEMNTRLQVEHPVTEAITGLDLVEWQLLVAAGGTLPLGQDDLAINGAAIEVRLYAEDPQAGFLPQTGRLAHLALPEAPPHVRIDSGVRPGDAISIHYDPMIAKLIVWDVDRPAAVRRLARALDQARITGFATNLDFLRAIARHPAFAAAELDTGFIARHVAELLPPPAPASSEDIALAALGLVLGRPRAPANPWALADGWRMNDEAVEMLRLADREAEIPVSVRYRRHGGLSIGTPDGPVEAGGTLVDGALTARLGDRTVRATIVVSAERVAVLRDGADRVFGIIDPLAHAGEEAGGGSRLTAPMPGRVIAVLVEAGAKVTKGQPLIVLEAMKMEHTVAAPADGTVTSLPFAAGDQVDEGVALIGFEAA</sequence>
<keyword evidence="3 7" id="KW-0547">Nucleotide-binding</keyword>
<evidence type="ECO:0000313" key="12">
    <source>
        <dbReference type="Proteomes" id="UP000196655"/>
    </source>
</evidence>
<dbReference type="GO" id="GO:0046872">
    <property type="term" value="F:metal ion binding"/>
    <property type="evidence" value="ECO:0007669"/>
    <property type="project" value="InterPro"/>
</dbReference>
<dbReference type="SMART" id="SM00878">
    <property type="entry name" value="Biotin_carb_C"/>
    <property type="match status" value="1"/>
</dbReference>
<keyword evidence="5" id="KW-0809">Transit peptide</keyword>
<dbReference type="SUPFAM" id="SSF51230">
    <property type="entry name" value="Single hybrid motif"/>
    <property type="match status" value="1"/>
</dbReference>
<feature type="domain" description="ATP-grasp" evidence="9">
    <location>
        <begin position="120"/>
        <end position="317"/>
    </location>
</feature>
<dbReference type="AlphaFoldDB" id="A0A211YYJ7"/>
<dbReference type="PROSITE" id="PS00867">
    <property type="entry name" value="CPSASE_2"/>
    <property type="match status" value="1"/>
</dbReference>
<dbReference type="InterPro" id="IPR048429">
    <property type="entry name" value="MCC_alpha_BT"/>
</dbReference>
<evidence type="ECO:0000259" key="10">
    <source>
        <dbReference type="PROSITE" id="PS50979"/>
    </source>
</evidence>
<dbReference type="PROSITE" id="PS50968">
    <property type="entry name" value="BIOTINYL_LIPOYL"/>
    <property type="match status" value="1"/>
</dbReference>
<dbReference type="PANTHER" id="PTHR18866">
    <property type="entry name" value="CARBOXYLASE:PYRUVATE/ACETYL-COA/PROPIONYL-COA CARBOXYLASE"/>
    <property type="match status" value="1"/>
</dbReference>
<dbReference type="InterPro" id="IPR011053">
    <property type="entry name" value="Single_hybrid_motif"/>
</dbReference>
<dbReference type="Gene3D" id="2.40.50.100">
    <property type="match status" value="1"/>
</dbReference>
<evidence type="ECO:0000256" key="6">
    <source>
        <dbReference type="ARBA" id="ARBA00023267"/>
    </source>
</evidence>
<protein>
    <submittedName>
        <fullName evidence="11">3-methylcrotonyl-CoA carboxylase</fullName>
    </submittedName>
</protein>
<dbReference type="FunFam" id="3.40.50.20:FF:000010">
    <property type="entry name" value="Propionyl-CoA carboxylase subunit alpha"/>
    <property type="match status" value="1"/>
</dbReference>
<dbReference type="InterPro" id="IPR001882">
    <property type="entry name" value="Biotin_BS"/>
</dbReference>
<dbReference type="GO" id="GO:0005524">
    <property type="term" value="F:ATP binding"/>
    <property type="evidence" value="ECO:0007669"/>
    <property type="project" value="UniProtKB-UniRule"/>
</dbReference>
<keyword evidence="2" id="KW-0436">Ligase</keyword>
<gene>
    <name evidence="11" type="ORF">BWR60_33640</name>
</gene>
<dbReference type="RefSeq" id="WP_088157301.1">
    <property type="nucleotide sequence ID" value="NZ_NHON01000138.1"/>
</dbReference>
<dbReference type="InterPro" id="IPR005479">
    <property type="entry name" value="CPAse_ATP-bd"/>
</dbReference>
<name>A0A211YYJ7_9PROT</name>
<evidence type="ECO:0000256" key="7">
    <source>
        <dbReference type="PROSITE-ProRule" id="PRU00409"/>
    </source>
</evidence>
<dbReference type="Gene3D" id="3.30.700.40">
    <property type="match status" value="1"/>
</dbReference>
<dbReference type="Pfam" id="PF00364">
    <property type="entry name" value="Biotin_lipoyl"/>
    <property type="match status" value="1"/>
</dbReference>
<dbReference type="InterPro" id="IPR011054">
    <property type="entry name" value="Rudment_hybrid_motif"/>
</dbReference>
<feature type="domain" description="Biotin carboxylation" evidence="10">
    <location>
        <begin position="1"/>
        <end position="447"/>
    </location>
</feature>
<evidence type="ECO:0000256" key="1">
    <source>
        <dbReference type="ARBA" id="ARBA00001953"/>
    </source>
</evidence>
<dbReference type="InterPro" id="IPR000089">
    <property type="entry name" value="Biotin_lipoyl"/>
</dbReference>
<dbReference type="Pfam" id="PF02785">
    <property type="entry name" value="Biotin_carb_C"/>
    <property type="match status" value="1"/>
</dbReference>
<dbReference type="NCBIfam" id="NF006367">
    <property type="entry name" value="PRK08591.1"/>
    <property type="match status" value="1"/>
</dbReference>
<dbReference type="InterPro" id="IPR050856">
    <property type="entry name" value="Biotin_carboxylase_complex"/>
</dbReference>
<dbReference type="InterPro" id="IPR011764">
    <property type="entry name" value="Biotin_carboxylation_dom"/>
</dbReference>
<dbReference type="EMBL" id="NHON01000138">
    <property type="protein sequence ID" value="OWJ58080.1"/>
    <property type="molecule type" value="Genomic_DNA"/>
</dbReference>
<evidence type="ECO:0000256" key="2">
    <source>
        <dbReference type="ARBA" id="ARBA00022598"/>
    </source>
</evidence>
<keyword evidence="12" id="KW-1185">Reference proteome</keyword>
<comment type="cofactor">
    <cofactor evidence="1">
        <name>biotin</name>
        <dbReference type="ChEBI" id="CHEBI:57586"/>
    </cofactor>
</comment>
<dbReference type="SUPFAM" id="SSF56059">
    <property type="entry name" value="Glutathione synthetase ATP-binding domain-like"/>
    <property type="match status" value="1"/>
</dbReference>
<dbReference type="InterPro" id="IPR016185">
    <property type="entry name" value="PreATP-grasp_dom_sf"/>
</dbReference>
<dbReference type="PROSITE" id="PS00188">
    <property type="entry name" value="BIOTIN"/>
    <property type="match status" value="1"/>
</dbReference>
<dbReference type="InterPro" id="IPR005481">
    <property type="entry name" value="BC-like_N"/>
</dbReference>
<evidence type="ECO:0000256" key="3">
    <source>
        <dbReference type="ARBA" id="ARBA00022741"/>
    </source>
</evidence>
<dbReference type="FunFam" id="2.40.50.100:FF:000003">
    <property type="entry name" value="Acetyl-CoA carboxylase biotin carboxyl carrier protein"/>
    <property type="match status" value="1"/>
</dbReference>
<keyword evidence="4 7" id="KW-0067">ATP-binding</keyword>
<dbReference type="Pfam" id="PF21139">
    <property type="entry name" value="BT_MCC_alpha"/>
    <property type="match status" value="1"/>
</dbReference>
<evidence type="ECO:0000256" key="4">
    <source>
        <dbReference type="ARBA" id="ARBA00022840"/>
    </source>
</evidence>
<reference evidence="12" key="1">
    <citation type="submission" date="2017-05" db="EMBL/GenBank/DDBJ databases">
        <authorList>
            <person name="Macchi M."/>
            <person name="Festa S."/>
            <person name="Coppotelli B.M."/>
            <person name="Morelli I.S."/>
        </authorList>
    </citation>
    <scope>NUCLEOTIDE SEQUENCE [LARGE SCALE GENOMIC DNA]</scope>
    <source>
        <strain evidence="12">I</strain>
    </source>
</reference>
<dbReference type="OrthoDB" id="9763189at2"/>
<dbReference type="PROSITE" id="PS00866">
    <property type="entry name" value="CPSASE_1"/>
    <property type="match status" value="1"/>
</dbReference>
<comment type="caution">
    <text evidence="11">The sequence shown here is derived from an EMBL/GenBank/DDBJ whole genome shotgun (WGS) entry which is preliminary data.</text>
</comment>
<dbReference type="InterPro" id="IPR005482">
    <property type="entry name" value="Biotin_COase_C"/>
</dbReference>
<dbReference type="FunFam" id="3.30.470.20:FF:000028">
    <property type="entry name" value="Methylcrotonoyl-CoA carboxylase subunit alpha, mitochondrial"/>
    <property type="match status" value="1"/>
</dbReference>
<dbReference type="InterPro" id="IPR011761">
    <property type="entry name" value="ATP-grasp"/>
</dbReference>
<dbReference type="FunFam" id="3.30.1490.20:FF:000003">
    <property type="entry name" value="acetyl-CoA carboxylase isoform X1"/>
    <property type="match status" value="1"/>
</dbReference>
<evidence type="ECO:0000256" key="5">
    <source>
        <dbReference type="ARBA" id="ARBA00022946"/>
    </source>
</evidence>